<dbReference type="PANTHER" id="PTHR12526">
    <property type="entry name" value="GLYCOSYLTRANSFERASE"/>
    <property type="match status" value="1"/>
</dbReference>
<sequence>MSNIAVFGDISTNGIDGSSIWLQSICNVFASEGHNVSLILRDKPILSSITDGLDSKVMIINPWQQSYSEISSENTISPEELINLLTVINEVEVLDHIIMRAPRFLEELYRYTMKARSYDLINKVDAYFARLNIFSEDYDLSILSTVHFAINRLIVQTEQMRDYAEQLYPNLVGKVIVLNPMIPKTYDIENSKIANKIGHKSVIYAGKLDTNYLIEDYVDNAPLINILGFDVSLVGSKFNTVKSDKTFKSRVENKIESSDIEWIKILSREQTIEKVSEATFLVSIRAKHFDSDNEISTKLLESIASGTLPIINKNKVNISIVGEDYPLFANSFAELEFVVSQFSLTIENYKKVLRDVQKRVNKYTFKNIYNRQLKNFYEKNTVTIDPSFIVEKKKVLVASHDNKFLNQVLLGLKDNEEIEIRFDNWKTTSQHDQKLSEQLLDWADIILCEWAVGPAVFYSQNKQEHQKLLIRLHRFEITTEQPYKINAENVDSFIVVSDYIKDFCIKNYHWPEDKITVMPQFADTHHFERSKISGYKYNLGLLGCIPSLKRLDRSLDILEELRKIDKRYTLYIKSKMPWDVPFIWNKEEERAYYADQMKRIESSKWLKDAVVFDNYGNNVAVWFRKIGWILSTSDIEGCHTAVAEAMSSGSKAVIFDWPGAQDVYSLNEIFVSPIAAAQHINDNSEFVEYQLQQQKKYCFSKFDISKTLEFYNNFIVNNQLIKTDKKVDIVKSI</sequence>
<proteinExistence type="predicted"/>
<evidence type="ECO:0000313" key="1">
    <source>
        <dbReference type="EMBL" id="MEN2751840.1"/>
    </source>
</evidence>
<reference evidence="1 2" key="1">
    <citation type="submission" date="2024-05" db="EMBL/GenBank/DDBJ databases">
        <authorList>
            <person name="Kim H.-Y."/>
            <person name="Kim E."/>
            <person name="Cai Y."/>
            <person name="Yang S.-M."/>
            <person name="Lee W."/>
        </authorList>
    </citation>
    <scope>NUCLEOTIDE SEQUENCE [LARGE SCALE GENOMIC DNA]</scope>
    <source>
        <strain evidence="1 2">FBL11</strain>
    </source>
</reference>
<dbReference type="PANTHER" id="PTHR12526:SF630">
    <property type="entry name" value="GLYCOSYLTRANSFERASE"/>
    <property type="match status" value="1"/>
</dbReference>
<dbReference type="Proteomes" id="UP001461960">
    <property type="component" value="Unassembled WGS sequence"/>
</dbReference>
<comment type="caution">
    <text evidence="1">The sequence shown here is derived from an EMBL/GenBank/DDBJ whole genome shotgun (WGS) entry which is preliminary data.</text>
</comment>
<protein>
    <submittedName>
        <fullName evidence="1">Uncharacterized protein</fullName>
    </submittedName>
</protein>
<name>A0ABU9XCT5_9GAMM</name>
<dbReference type="SUPFAM" id="SSF53756">
    <property type="entry name" value="UDP-Glycosyltransferase/glycogen phosphorylase"/>
    <property type="match status" value="2"/>
</dbReference>
<evidence type="ECO:0000313" key="2">
    <source>
        <dbReference type="Proteomes" id="UP001461960"/>
    </source>
</evidence>
<organism evidence="1 2">
    <name type="scientific">Psychrobacter saeujeotis</name>
    <dbReference type="NCBI Taxonomy" id="3143436"/>
    <lineage>
        <taxon>Bacteria</taxon>
        <taxon>Pseudomonadati</taxon>
        <taxon>Pseudomonadota</taxon>
        <taxon>Gammaproteobacteria</taxon>
        <taxon>Moraxellales</taxon>
        <taxon>Moraxellaceae</taxon>
        <taxon>Psychrobacter</taxon>
    </lineage>
</organism>
<dbReference type="EMBL" id="JBDGHN010000005">
    <property type="protein sequence ID" value="MEN2751840.1"/>
    <property type="molecule type" value="Genomic_DNA"/>
</dbReference>
<dbReference type="Gene3D" id="3.40.50.2000">
    <property type="entry name" value="Glycogen Phosphorylase B"/>
    <property type="match status" value="2"/>
</dbReference>
<gene>
    <name evidence="1" type="ORF">AAIR29_09365</name>
</gene>
<keyword evidence="2" id="KW-1185">Reference proteome</keyword>
<accession>A0ABU9XCT5</accession>
<dbReference type="RefSeq" id="WP_299218642.1">
    <property type="nucleotide sequence ID" value="NZ_JBDGHN010000005.1"/>
</dbReference>